<keyword evidence="1" id="KW-1133">Transmembrane helix</keyword>
<keyword evidence="1" id="KW-0472">Membrane</keyword>
<keyword evidence="4" id="KW-1185">Reference proteome</keyword>
<evidence type="ECO:0000259" key="2">
    <source>
        <dbReference type="Pfam" id="PF10756"/>
    </source>
</evidence>
<feature type="transmembrane region" description="Helical" evidence="1">
    <location>
        <begin position="46"/>
        <end position="69"/>
    </location>
</feature>
<keyword evidence="1" id="KW-0812">Transmembrane</keyword>
<evidence type="ECO:0000313" key="3">
    <source>
        <dbReference type="EMBL" id="TWF99650.1"/>
    </source>
</evidence>
<reference evidence="3 4" key="1">
    <citation type="submission" date="2019-06" db="EMBL/GenBank/DDBJ databases">
        <title>Sequencing the genomes of 1000 actinobacteria strains.</title>
        <authorList>
            <person name="Klenk H.-P."/>
        </authorList>
    </citation>
    <scope>NUCLEOTIDE SEQUENCE [LARGE SCALE GENOMIC DNA]</scope>
    <source>
        <strain evidence="3 4">DSM 44826</strain>
    </source>
</reference>
<dbReference type="InterPro" id="IPR019692">
    <property type="entry name" value="CFP-6_PH"/>
</dbReference>
<accession>A0A561UJV6</accession>
<sequence length="287" mass="30962">MVTDKLGSMRPVKSYDPVRFLLVAAFALFFALEAPGLFMPSIGGKVFSAVLGFFCLTFCFLMARLGLVIDRNGLTERNGFRPRRTGWQDVEEVAIRDGRRSNGTDFWLIVLRLRDGRELSVRSTVGQDRKKVEAVGRRILAMRTAAVGRRGATGPATLAVLAGNPDQMDGKPLQEPVVGPDGVPVTVRLRGPNGVHLNWSATILPDGILVGLVAAVLLAVGTVVAVIVRRIRKRPGYRLTVEVGGPEPRSLTLAFHSRSRAVRHVRELVAAVGERGAAAVPRAAMAG</sequence>
<dbReference type="AlphaFoldDB" id="A0A561UJV6"/>
<evidence type="ECO:0000256" key="1">
    <source>
        <dbReference type="SAM" id="Phobius"/>
    </source>
</evidence>
<feature type="transmembrane region" description="Helical" evidence="1">
    <location>
        <begin position="207"/>
        <end position="228"/>
    </location>
</feature>
<feature type="domain" description="Low molecular weight protein antigen 6 PH" evidence="2">
    <location>
        <begin position="64"/>
        <end position="138"/>
    </location>
</feature>
<dbReference type="EMBL" id="VIWT01000001">
    <property type="protein sequence ID" value="TWF99650.1"/>
    <property type="molecule type" value="Genomic_DNA"/>
</dbReference>
<dbReference type="Pfam" id="PF10756">
    <property type="entry name" value="bPH_6"/>
    <property type="match status" value="1"/>
</dbReference>
<organism evidence="3 4">
    <name type="scientific">Kitasatospora viridis</name>
    <dbReference type="NCBI Taxonomy" id="281105"/>
    <lineage>
        <taxon>Bacteria</taxon>
        <taxon>Bacillati</taxon>
        <taxon>Actinomycetota</taxon>
        <taxon>Actinomycetes</taxon>
        <taxon>Kitasatosporales</taxon>
        <taxon>Streptomycetaceae</taxon>
        <taxon>Kitasatospora</taxon>
    </lineage>
</organism>
<feature type="transmembrane region" description="Helical" evidence="1">
    <location>
        <begin position="20"/>
        <end position="39"/>
    </location>
</feature>
<proteinExistence type="predicted"/>
<dbReference type="Proteomes" id="UP000317940">
    <property type="component" value="Unassembled WGS sequence"/>
</dbReference>
<protein>
    <submittedName>
        <fullName evidence="3">PH (Pleckstrin Homology) domain-containing protein</fullName>
    </submittedName>
</protein>
<comment type="caution">
    <text evidence="3">The sequence shown here is derived from an EMBL/GenBank/DDBJ whole genome shotgun (WGS) entry which is preliminary data.</text>
</comment>
<name>A0A561UJV6_9ACTN</name>
<evidence type="ECO:0000313" key="4">
    <source>
        <dbReference type="Proteomes" id="UP000317940"/>
    </source>
</evidence>
<gene>
    <name evidence="3" type="ORF">FHX73_113497</name>
</gene>